<keyword evidence="2" id="KW-0547">Nucleotide-binding</keyword>
<keyword evidence="7" id="KW-1185">Reference proteome</keyword>
<reference evidence="6 7" key="1">
    <citation type="journal article" date="2023" name="Nucleic Acids Res.">
        <title>The hologenome of Daphnia magna reveals possible DNA methylation and microbiome-mediated evolution of the host genome.</title>
        <authorList>
            <person name="Chaturvedi A."/>
            <person name="Li X."/>
            <person name="Dhandapani V."/>
            <person name="Marshall H."/>
            <person name="Kissane S."/>
            <person name="Cuenca-Cambronero M."/>
            <person name="Asole G."/>
            <person name="Calvet F."/>
            <person name="Ruiz-Romero M."/>
            <person name="Marangio P."/>
            <person name="Guigo R."/>
            <person name="Rago D."/>
            <person name="Mirbahai L."/>
            <person name="Eastwood N."/>
            <person name="Colbourne J.K."/>
            <person name="Zhou J."/>
            <person name="Mallon E."/>
            <person name="Orsini L."/>
        </authorList>
    </citation>
    <scope>NUCLEOTIDE SEQUENCE [LARGE SCALE GENOMIC DNA]</scope>
    <source>
        <strain evidence="6">LRV0_1</strain>
    </source>
</reference>
<evidence type="ECO:0000256" key="1">
    <source>
        <dbReference type="ARBA" id="ARBA00022598"/>
    </source>
</evidence>
<protein>
    <recommendedName>
        <fullName evidence="8">GMP synthase</fullName>
    </recommendedName>
</protein>
<evidence type="ECO:0000256" key="5">
    <source>
        <dbReference type="ARBA" id="ARBA00022840"/>
    </source>
</evidence>
<gene>
    <name evidence="6" type="ORF">OUZ56_008369</name>
</gene>
<keyword evidence="4" id="KW-0658">Purine biosynthesis</keyword>
<evidence type="ECO:0000256" key="4">
    <source>
        <dbReference type="ARBA" id="ARBA00022755"/>
    </source>
</evidence>
<evidence type="ECO:0008006" key="8">
    <source>
        <dbReference type="Google" id="ProtNLM"/>
    </source>
</evidence>
<keyword evidence="5" id="KW-0067">ATP-binding</keyword>
<dbReference type="Proteomes" id="UP001234178">
    <property type="component" value="Unassembled WGS sequence"/>
</dbReference>
<dbReference type="PANTHER" id="PTHR11922">
    <property type="entry name" value="GMP SYNTHASE-RELATED"/>
    <property type="match status" value="1"/>
</dbReference>
<comment type="caution">
    <text evidence="6">The sequence shown here is derived from an EMBL/GenBank/DDBJ whole genome shotgun (WGS) entry which is preliminary data.</text>
</comment>
<organism evidence="6 7">
    <name type="scientific">Daphnia magna</name>
    <dbReference type="NCBI Taxonomy" id="35525"/>
    <lineage>
        <taxon>Eukaryota</taxon>
        <taxon>Metazoa</taxon>
        <taxon>Ecdysozoa</taxon>
        <taxon>Arthropoda</taxon>
        <taxon>Crustacea</taxon>
        <taxon>Branchiopoda</taxon>
        <taxon>Diplostraca</taxon>
        <taxon>Cladocera</taxon>
        <taxon>Anomopoda</taxon>
        <taxon>Daphniidae</taxon>
        <taxon>Daphnia</taxon>
    </lineage>
</organism>
<sequence>MLLHCSMTLTDISASKDLLRDSMEPVNILQGIPMIKETINASKTPNFHKDEVRTLGRELELPAELLECHPFPSPSLSIRIIYAEELFMETDFGETQVLIRLMVDYANMTAKNMPCTMGLKSGRWKKIVFFWKNYPVATSMLPRYCLFALSVFSPDANRLDPSSPGSRFESTHSIMPVISHFATIPFSGFYDWTSCNS</sequence>
<dbReference type="EMBL" id="JAOYFB010000037">
    <property type="protein sequence ID" value="KAK4022925.1"/>
    <property type="molecule type" value="Genomic_DNA"/>
</dbReference>
<keyword evidence="1" id="KW-0436">Ligase</keyword>
<proteinExistence type="predicted"/>
<keyword evidence="3" id="KW-0332">GMP biosynthesis</keyword>
<dbReference type="InterPro" id="IPR014729">
    <property type="entry name" value="Rossmann-like_a/b/a_fold"/>
</dbReference>
<evidence type="ECO:0000313" key="7">
    <source>
        <dbReference type="Proteomes" id="UP001234178"/>
    </source>
</evidence>
<evidence type="ECO:0000256" key="2">
    <source>
        <dbReference type="ARBA" id="ARBA00022741"/>
    </source>
</evidence>
<accession>A0ABR0ACR0</accession>
<evidence type="ECO:0000313" key="6">
    <source>
        <dbReference type="EMBL" id="KAK4022925.1"/>
    </source>
</evidence>
<evidence type="ECO:0000256" key="3">
    <source>
        <dbReference type="ARBA" id="ARBA00022749"/>
    </source>
</evidence>
<dbReference type="Gene3D" id="3.40.50.620">
    <property type="entry name" value="HUPs"/>
    <property type="match status" value="1"/>
</dbReference>
<name>A0ABR0ACR0_9CRUS</name>
<dbReference type="PANTHER" id="PTHR11922:SF2">
    <property type="entry name" value="GMP SYNTHASE [GLUTAMINE-HYDROLYZING]"/>
    <property type="match status" value="1"/>
</dbReference>